<protein>
    <submittedName>
        <fullName evidence="3">Uncharacterized protein</fullName>
    </submittedName>
</protein>
<keyword evidence="4" id="KW-1185">Reference proteome</keyword>
<name>A0ABZ0YE95_9GAMM</name>
<accession>A0ABZ0YE95</accession>
<sequence length="331" mass="37914">MEALLFIIDVVNIVTEKLNGLLGSVSFVSALLGAGAVYSKVVFDRSKTISEMRERWGAELRSELSVFSGALREYYYNQRKLVVKEEDSEKREERVREALERANYSLSKVLIMLPNKDGNDKIIVPGSVLKKTGEDQEKWGSNEANAGGGNGRDIRYKKEGEGRWVYLFRKLREISPDIKRKAYKKWGRLHKDEARDLVIRRGRYLVSRCYKGESDDDLVAEINDFNQIIACYLEKEWERIKSGEPGEKQMKSMVIPVIAFFVCFAFVSAVQKEYVWNKEIESLFDSHSVESLESSLERVKKSERYDVTPGPAVNARQNERESEGPGSQVKD</sequence>
<proteinExistence type="predicted"/>
<keyword evidence="2" id="KW-1133">Transmembrane helix</keyword>
<organism evidence="3 4">
    <name type="scientific">Chromohalobacter canadensis</name>
    <dbReference type="NCBI Taxonomy" id="141389"/>
    <lineage>
        <taxon>Bacteria</taxon>
        <taxon>Pseudomonadati</taxon>
        <taxon>Pseudomonadota</taxon>
        <taxon>Gammaproteobacteria</taxon>
        <taxon>Oceanospirillales</taxon>
        <taxon>Halomonadaceae</taxon>
        <taxon>Chromohalobacter</taxon>
    </lineage>
</organism>
<feature type="region of interest" description="Disordered" evidence="1">
    <location>
        <begin position="302"/>
        <end position="331"/>
    </location>
</feature>
<reference evidence="3 4" key="1">
    <citation type="submission" date="2023-11" db="EMBL/GenBank/DDBJ databases">
        <title>MicrobeMod: A computational toolkit for identifying prokaryotic methylation and restriction-modification with nanopore sequencing.</title>
        <authorList>
            <person name="Crits-Christoph A."/>
            <person name="Kang S.C."/>
            <person name="Lee H."/>
            <person name="Ostrov N."/>
        </authorList>
    </citation>
    <scope>NUCLEOTIDE SEQUENCE [LARGE SCALE GENOMIC DNA]</scope>
    <source>
        <strain evidence="3 4">ATCC 43984</strain>
    </source>
</reference>
<dbReference type="Proteomes" id="UP001321908">
    <property type="component" value="Chromosome"/>
</dbReference>
<gene>
    <name evidence="3" type="ORF">SR908_05130</name>
</gene>
<keyword evidence="2" id="KW-0812">Transmembrane</keyword>
<keyword evidence="2" id="KW-0472">Membrane</keyword>
<dbReference type="EMBL" id="CP140151">
    <property type="protein sequence ID" value="WQH10053.1"/>
    <property type="molecule type" value="Genomic_DNA"/>
</dbReference>
<dbReference type="RefSeq" id="WP_246919507.1">
    <property type="nucleotide sequence ID" value="NZ_CP140151.1"/>
</dbReference>
<feature type="compositionally biased region" description="Basic and acidic residues" evidence="1">
    <location>
        <begin position="317"/>
        <end position="331"/>
    </location>
</feature>
<evidence type="ECO:0000256" key="1">
    <source>
        <dbReference type="SAM" id="MobiDB-lite"/>
    </source>
</evidence>
<evidence type="ECO:0000256" key="2">
    <source>
        <dbReference type="SAM" id="Phobius"/>
    </source>
</evidence>
<feature type="transmembrane region" description="Helical" evidence="2">
    <location>
        <begin position="253"/>
        <end position="270"/>
    </location>
</feature>
<evidence type="ECO:0000313" key="4">
    <source>
        <dbReference type="Proteomes" id="UP001321908"/>
    </source>
</evidence>
<evidence type="ECO:0000313" key="3">
    <source>
        <dbReference type="EMBL" id="WQH10053.1"/>
    </source>
</evidence>